<organism evidence="1 2">
    <name type="scientific">Staurois parvus</name>
    <dbReference type="NCBI Taxonomy" id="386267"/>
    <lineage>
        <taxon>Eukaryota</taxon>
        <taxon>Metazoa</taxon>
        <taxon>Chordata</taxon>
        <taxon>Craniata</taxon>
        <taxon>Vertebrata</taxon>
        <taxon>Euteleostomi</taxon>
        <taxon>Amphibia</taxon>
        <taxon>Batrachia</taxon>
        <taxon>Anura</taxon>
        <taxon>Neobatrachia</taxon>
        <taxon>Ranoidea</taxon>
        <taxon>Ranidae</taxon>
        <taxon>Staurois</taxon>
    </lineage>
</organism>
<dbReference type="Proteomes" id="UP001162483">
    <property type="component" value="Unassembled WGS sequence"/>
</dbReference>
<name>A0ABN9GQ40_9NEOB</name>
<dbReference type="EMBL" id="CATNWA010018946">
    <property type="protein sequence ID" value="CAI9610432.1"/>
    <property type="molecule type" value="Genomic_DNA"/>
</dbReference>
<proteinExistence type="predicted"/>
<reference evidence="1" key="1">
    <citation type="submission" date="2023-05" db="EMBL/GenBank/DDBJ databases">
        <authorList>
            <person name="Stuckert A."/>
        </authorList>
    </citation>
    <scope>NUCLEOTIDE SEQUENCE</scope>
</reference>
<accession>A0ABN9GQ40</accession>
<evidence type="ECO:0000313" key="2">
    <source>
        <dbReference type="Proteomes" id="UP001162483"/>
    </source>
</evidence>
<evidence type="ECO:0000313" key="1">
    <source>
        <dbReference type="EMBL" id="CAI9610432.1"/>
    </source>
</evidence>
<protein>
    <submittedName>
        <fullName evidence="1">Uncharacterized protein</fullName>
    </submittedName>
</protein>
<keyword evidence="2" id="KW-1185">Reference proteome</keyword>
<gene>
    <name evidence="1" type="ORF">SPARVUS_LOCUS14411510</name>
</gene>
<comment type="caution">
    <text evidence="1">The sequence shown here is derived from an EMBL/GenBank/DDBJ whole genome shotgun (WGS) entry which is preliminary data.</text>
</comment>
<sequence>MDSGIAAIKIVQENVLSQDRVTSKVSTTNILLSVGSAITYWPKTLRTTRFLLL</sequence>